<dbReference type="RefSeq" id="WP_151053945.1">
    <property type="nucleotide sequence ID" value="NZ_CP044222.1"/>
</dbReference>
<reference evidence="1 2" key="1">
    <citation type="submission" date="2019-09" db="EMBL/GenBank/DDBJ databases">
        <title>Nitrincola iocasae sp. nov., a bacterium isolated from the sediment collected at a cold seep field in South China Sea.</title>
        <authorList>
            <person name="Zhang H."/>
            <person name="Wang H."/>
            <person name="Li C."/>
        </authorList>
    </citation>
    <scope>NUCLEOTIDE SEQUENCE [LARGE SCALE GENOMIC DNA]</scope>
    <source>
        <strain evidence="1 2">KXZD1103</strain>
    </source>
</reference>
<gene>
    <name evidence="1" type="ORF">F5I99_05055</name>
</gene>
<protein>
    <submittedName>
        <fullName evidence="1">Uncharacterized protein</fullName>
    </submittedName>
</protein>
<evidence type="ECO:0000313" key="2">
    <source>
        <dbReference type="Proteomes" id="UP000325606"/>
    </source>
</evidence>
<dbReference type="AlphaFoldDB" id="A0A5J6LBE9"/>
<dbReference type="Proteomes" id="UP000325606">
    <property type="component" value="Chromosome"/>
</dbReference>
<keyword evidence="2" id="KW-1185">Reference proteome</keyword>
<proteinExistence type="predicted"/>
<name>A0A5J6LBE9_9GAMM</name>
<sequence>MQYQELKQIHRERREFSAPELSLRIHRSLSWLNKAEQVEDDLDAKFIFLWIAFNAVYAVDVEEQYRTTEKGMFEQFFQKLVELDQHKSLYHLVWKEFPGTIRALLDNQYIFQPFWDYQNNRLEKDQWEARFKQSKKRASQALASQNTTHILSIIFRRIYTLRNQIMHGGSTWNSHANRSQLKYCVSLLDKAIPIILELMLEHDKNEWGEPFYPFIQES</sequence>
<dbReference type="KEGG" id="nik:F5I99_05055"/>
<accession>A0A5J6LBE9</accession>
<evidence type="ECO:0000313" key="1">
    <source>
        <dbReference type="EMBL" id="QEW05907.1"/>
    </source>
</evidence>
<organism evidence="1 2">
    <name type="scientific">Nitrincola iocasae</name>
    <dbReference type="NCBI Taxonomy" id="2614693"/>
    <lineage>
        <taxon>Bacteria</taxon>
        <taxon>Pseudomonadati</taxon>
        <taxon>Pseudomonadota</taxon>
        <taxon>Gammaproteobacteria</taxon>
        <taxon>Oceanospirillales</taxon>
        <taxon>Oceanospirillaceae</taxon>
        <taxon>Nitrincola</taxon>
    </lineage>
</organism>
<dbReference type="EMBL" id="CP044222">
    <property type="protein sequence ID" value="QEW05907.1"/>
    <property type="molecule type" value="Genomic_DNA"/>
</dbReference>